<evidence type="ECO:0000313" key="1">
    <source>
        <dbReference type="EMBL" id="CAA9999373.1"/>
    </source>
</evidence>
<dbReference type="Proteomes" id="UP000479000">
    <property type="component" value="Unassembled WGS sequence"/>
</dbReference>
<reference evidence="1 2" key="1">
    <citation type="submission" date="2020-02" db="EMBL/GenBank/DDBJ databases">
        <authorList>
            <person name="Ferguson B K."/>
        </authorList>
    </citation>
    <scope>NUCLEOTIDE SEQUENCE [LARGE SCALE GENOMIC DNA]</scope>
</reference>
<evidence type="ECO:0000313" key="2">
    <source>
        <dbReference type="Proteomes" id="UP000479000"/>
    </source>
</evidence>
<name>A0A6H5GC94_9HEMI</name>
<sequence>MRQDKSHSGLNTHNKTRKLKVGSASYVPADYRYPGQPAQVAFLMRDRKPVIYSWCYIAVREYPGAGTALLSVFRCQRTRAFLAL</sequence>
<accession>A0A6H5GC94</accession>
<proteinExistence type="predicted"/>
<keyword evidence="2" id="KW-1185">Reference proteome</keyword>
<dbReference type="AlphaFoldDB" id="A0A6H5GC94"/>
<dbReference type="EMBL" id="CADCXU010008711">
    <property type="protein sequence ID" value="CAA9999373.1"/>
    <property type="molecule type" value="Genomic_DNA"/>
</dbReference>
<gene>
    <name evidence="1" type="ORF">NTEN_LOCUS5656</name>
</gene>
<organism evidence="1 2">
    <name type="scientific">Nesidiocoris tenuis</name>
    <dbReference type="NCBI Taxonomy" id="355587"/>
    <lineage>
        <taxon>Eukaryota</taxon>
        <taxon>Metazoa</taxon>
        <taxon>Ecdysozoa</taxon>
        <taxon>Arthropoda</taxon>
        <taxon>Hexapoda</taxon>
        <taxon>Insecta</taxon>
        <taxon>Pterygota</taxon>
        <taxon>Neoptera</taxon>
        <taxon>Paraneoptera</taxon>
        <taxon>Hemiptera</taxon>
        <taxon>Heteroptera</taxon>
        <taxon>Panheteroptera</taxon>
        <taxon>Cimicomorpha</taxon>
        <taxon>Miridae</taxon>
        <taxon>Dicyphina</taxon>
        <taxon>Nesidiocoris</taxon>
    </lineage>
</organism>
<protein>
    <submittedName>
        <fullName evidence="1">Uncharacterized protein</fullName>
    </submittedName>
</protein>